<evidence type="ECO:0000313" key="2">
    <source>
        <dbReference type="EMBL" id="KAK8539473.1"/>
    </source>
</evidence>
<organism evidence="2 3">
    <name type="scientific">Hibiscus sabdariffa</name>
    <name type="common">roselle</name>
    <dbReference type="NCBI Taxonomy" id="183260"/>
    <lineage>
        <taxon>Eukaryota</taxon>
        <taxon>Viridiplantae</taxon>
        <taxon>Streptophyta</taxon>
        <taxon>Embryophyta</taxon>
        <taxon>Tracheophyta</taxon>
        <taxon>Spermatophyta</taxon>
        <taxon>Magnoliopsida</taxon>
        <taxon>eudicotyledons</taxon>
        <taxon>Gunneridae</taxon>
        <taxon>Pentapetalae</taxon>
        <taxon>rosids</taxon>
        <taxon>malvids</taxon>
        <taxon>Malvales</taxon>
        <taxon>Malvaceae</taxon>
        <taxon>Malvoideae</taxon>
        <taxon>Hibiscus</taxon>
    </lineage>
</organism>
<reference evidence="2 3" key="1">
    <citation type="journal article" date="2024" name="G3 (Bethesda)">
        <title>Genome assembly of Hibiscus sabdariffa L. provides insights into metabolisms of medicinal natural products.</title>
        <authorList>
            <person name="Kim T."/>
        </authorList>
    </citation>
    <scope>NUCLEOTIDE SEQUENCE [LARGE SCALE GENOMIC DNA]</scope>
    <source>
        <strain evidence="2">TK-2024</strain>
        <tissue evidence="2">Old leaves</tissue>
    </source>
</reference>
<gene>
    <name evidence="2" type="ORF">V6N12_043099</name>
</gene>
<protein>
    <submittedName>
        <fullName evidence="2">Uncharacterized protein</fullName>
    </submittedName>
</protein>
<keyword evidence="3" id="KW-1185">Reference proteome</keyword>
<accession>A0ABR2DI82</accession>
<evidence type="ECO:0000313" key="3">
    <source>
        <dbReference type="Proteomes" id="UP001472677"/>
    </source>
</evidence>
<sequence length="396" mass="42530">MGLSIILERPSESITAKDERLAKRLKNHGDREVENLDQVDVEEIEADGVDGEVGKMDSKVQDGTDQQGHRYSYVSVVVRDLVGHGKSHEEPCLSLNDVVVLDEDCIVTDSGDFLTIKLSNCVNDQIDHCVRNMIIIRLLGRNIGLGAVPSPLPKSICLMLLYGLDYLNSLIGINACTASVKGVCASPPRAKDNSDQDQPKLSAGRSLSLYGPWIVASSGSRFHVLQDEGLDASIGEGQVETMVMGNSNGVVQGDESGKEVAMRDSTLLAPVRKNAAYLASNPEIRSKKGPSTYNAKTVVDLVTLVEGGSYEVRVHQVNNNSRNHRALSILENDAEGKSVARSRTGSGISGKNRIDSLVNTVQHNPSKDGMEMEVADTGGPKPDSEGQDLVVVVVGM</sequence>
<feature type="region of interest" description="Disordered" evidence="1">
    <location>
        <begin position="365"/>
        <end position="386"/>
    </location>
</feature>
<proteinExistence type="predicted"/>
<name>A0ABR2DI82_9ROSI</name>
<dbReference type="Proteomes" id="UP001472677">
    <property type="component" value="Unassembled WGS sequence"/>
</dbReference>
<evidence type="ECO:0000256" key="1">
    <source>
        <dbReference type="SAM" id="MobiDB-lite"/>
    </source>
</evidence>
<dbReference type="EMBL" id="JBBPBM010000026">
    <property type="protein sequence ID" value="KAK8539473.1"/>
    <property type="molecule type" value="Genomic_DNA"/>
</dbReference>
<comment type="caution">
    <text evidence="2">The sequence shown here is derived from an EMBL/GenBank/DDBJ whole genome shotgun (WGS) entry which is preliminary data.</text>
</comment>